<dbReference type="InParanoid" id="G3UBI4"/>
<dbReference type="InterPro" id="IPR013783">
    <property type="entry name" value="Ig-like_fold"/>
</dbReference>
<sequence>DIVMTEIPLSLPVTLGELATNSCNNGQTYLYWYQQKPGQAPQLLIFTVPNRFLGVPEKFSGSASGTDFTLKFSRVEAEDVPVYYCMQATKYPPTVKKPCTKASLL</sequence>
<dbReference type="PANTHER" id="PTHR23267">
    <property type="entry name" value="IMMUNOGLOBULIN LIGHT CHAIN"/>
    <property type="match status" value="1"/>
</dbReference>
<dbReference type="Ensembl" id="ENSLAFT00000026560.1">
    <property type="protein sequence ID" value="ENSLAFP00000025192.1"/>
    <property type="gene ID" value="ENSLAFG00000028068.1"/>
</dbReference>
<evidence type="ECO:0000313" key="3">
    <source>
        <dbReference type="Proteomes" id="UP000007646"/>
    </source>
</evidence>
<name>G3UBI4_LOXAF</name>
<dbReference type="OMA" id="CMQHIEF"/>
<accession>G3UBI4</accession>
<dbReference type="SUPFAM" id="SSF48726">
    <property type="entry name" value="Immunoglobulin"/>
    <property type="match status" value="1"/>
</dbReference>
<dbReference type="Gene3D" id="2.60.40.10">
    <property type="entry name" value="Immunoglobulins"/>
    <property type="match status" value="1"/>
</dbReference>
<reference evidence="2" key="3">
    <citation type="submission" date="2025-09" db="UniProtKB">
        <authorList>
            <consortium name="Ensembl"/>
        </authorList>
    </citation>
    <scope>IDENTIFICATION</scope>
    <source>
        <strain evidence="2">Isolate ISIS603380</strain>
    </source>
</reference>
<dbReference type="eggNOG" id="ENOG502S3KF">
    <property type="taxonomic scope" value="Eukaryota"/>
</dbReference>
<reference evidence="2 3" key="1">
    <citation type="submission" date="2009-06" db="EMBL/GenBank/DDBJ databases">
        <title>The Genome Sequence of Loxodonta africana (African elephant).</title>
        <authorList>
            <person name="Di Palma F."/>
            <person name="Heiman D."/>
            <person name="Young S."/>
            <person name="Johnson J."/>
            <person name="Lander E.S."/>
            <person name="Lindblad-Toh K."/>
        </authorList>
    </citation>
    <scope>NUCLEOTIDE SEQUENCE [LARGE SCALE GENOMIC DNA]</scope>
    <source>
        <strain evidence="2 3">Isolate ISIS603380</strain>
    </source>
</reference>
<dbReference type="Proteomes" id="UP000007646">
    <property type="component" value="Unassembled WGS sequence"/>
</dbReference>
<dbReference type="HOGENOM" id="CLU_077975_4_1_1"/>
<dbReference type="STRING" id="9785.ENSLAFP00000025192"/>
<dbReference type="InterPro" id="IPR036179">
    <property type="entry name" value="Ig-like_dom_sf"/>
</dbReference>
<evidence type="ECO:0000313" key="2">
    <source>
        <dbReference type="Ensembl" id="ENSLAFP00000025192.1"/>
    </source>
</evidence>
<proteinExistence type="predicted"/>
<dbReference type="GeneTree" id="ENSGT00940000154279"/>
<dbReference type="AlphaFoldDB" id="G3UBI4"/>
<feature type="domain" description="Immunoglobulin V-set" evidence="1">
    <location>
        <begin position="6"/>
        <end position="87"/>
    </location>
</feature>
<protein>
    <recommendedName>
        <fullName evidence="1">Immunoglobulin V-set domain-containing protein</fullName>
    </recommendedName>
</protein>
<dbReference type="SMART" id="SM00406">
    <property type="entry name" value="IGv"/>
    <property type="match status" value="1"/>
</dbReference>
<reference evidence="2" key="2">
    <citation type="submission" date="2025-08" db="UniProtKB">
        <authorList>
            <consortium name="Ensembl"/>
        </authorList>
    </citation>
    <scope>IDENTIFICATION</scope>
    <source>
        <strain evidence="2">Isolate ISIS603380</strain>
    </source>
</reference>
<dbReference type="Pfam" id="PF07686">
    <property type="entry name" value="V-set"/>
    <property type="match status" value="1"/>
</dbReference>
<organism evidence="2 3">
    <name type="scientific">Loxodonta africana</name>
    <name type="common">African elephant</name>
    <dbReference type="NCBI Taxonomy" id="9785"/>
    <lineage>
        <taxon>Eukaryota</taxon>
        <taxon>Metazoa</taxon>
        <taxon>Chordata</taxon>
        <taxon>Craniata</taxon>
        <taxon>Vertebrata</taxon>
        <taxon>Euteleostomi</taxon>
        <taxon>Mammalia</taxon>
        <taxon>Eutheria</taxon>
        <taxon>Afrotheria</taxon>
        <taxon>Proboscidea</taxon>
        <taxon>Elephantidae</taxon>
        <taxon>Loxodonta</taxon>
    </lineage>
</organism>
<dbReference type="InterPro" id="IPR013106">
    <property type="entry name" value="Ig_V-set"/>
</dbReference>
<keyword evidence="3" id="KW-1185">Reference proteome</keyword>
<dbReference type="InterPro" id="IPR050150">
    <property type="entry name" value="IgV_Light_Chain"/>
</dbReference>
<evidence type="ECO:0000259" key="1">
    <source>
        <dbReference type="SMART" id="SM00406"/>
    </source>
</evidence>